<name>A0AAV4MGL1_9ARAC</name>
<organism evidence="1 2">
    <name type="scientific">Caerostris darwini</name>
    <dbReference type="NCBI Taxonomy" id="1538125"/>
    <lineage>
        <taxon>Eukaryota</taxon>
        <taxon>Metazoa</taxon>
        <taxon>Ecdysozoa</taxon>
        <taxon>Arthropoda</taxon>
        <taxon>Chelicerata</taxon>
        <taxon>Arachnida</taxon>
        <taxon>Araneae</taxon>
        <taxon>Araneomorphae</taxon>
        <taxon>Entelegynae</taxon>
        <taxon>Araneoidea</taxon>
        <taxon>Araneidae</taxon>
        <taxon>Caerostris</taxon>
    </lineage>
</organism>
<evidence type="ECO:0000313" key="2">
    <source>
        <dbReference type="Proteomes" id="UP001054837"/>
    </source>
</evidence>
<sequence length="114" mass="13325">MTLSQTLSISARISSVARISQTSAASTYSKELRRALENPFPHRSSARPKDLSFHLRGKYRRLDFSQVLWKYIVPETSIVPHAYHKSVFRFRCQLSFIWVRGMDIHSSSFFTDHY</sequence>
<dbReference type="EMBL" id="BPLQ01000392">
    <property type="protein sequence ID" value="GIX70782.1"/>
    <property type="molecule type" value="Genomic_DNA"/>
</dbReference>
<protein>
    <submittedName>
        <fullName evidence="1">Uncharacterized protein</fullName>
    </submittedName>
</protein>
<proteinExistence type="predicted"/>
<keyword evidence="2" id="KW-1185">Reference proteome</keyword>
<dbReference type="AlphaFoldDB" id="A0AAV4MGL1"/>
<evidence type="ECO:0000313" key="1">
    <source>
        <dbReference type="EMBL" id="GIX70782.1"/>
    </source>
</evidence>
<comment type="caution">
    <text evidence="1">The sequence shown here is derived from an EMBL/GenBank/DDBJ whole genome shotgun (WGS) entry which is preliminary data.</text>
</comment>
<gene>
    <name evidence="1" type="ORF">CDAR_172581</name>
</gene>
<dbReference type="Proteomes" id="UP001054837">
    <property type="component" value="Unassembled WGS sequence"/>
</dbReference>
<reference evidence="1 2" key="1">
    <citation type="submission" date="2021-06" db="EMBL/GenBank/DDBJ databases">
        <title>Caerostris darwini draft genome.</title>
        <authorList>
            <person name="Kono N."/>
            <person name="Arakawa K."/>
        </authorList>
    </citation>
    <scope>NUCLEOTIDE SEQUENCE [LARGE SCALE GENOMIC DNA]</scope>
</reference>
<accession>A0AAV4MGL1</accession>